<proteinExistence type="predicted"/>
<comment type="caution">
    <text evidence="1">The sequence shown here is derived from an EMBL/GenBank/DDBJ whole genome shotgun (WGS) entry which is preliminary data.</text>
</comment>
<accession>A0ACB5TJR3</accession>
<dbReference type="EMBL" id="BSXV01000364">
    <property type="protein sequence ID" value="GME88791.1"/>
    <property type="molecule type" value="Genomic_DNA"/>
</dbReference>
<organism evidence="1 2">
    <name type="scientific">Candida boidinii</name>
    <name type="common">Yeast</name>
    <dbReference type="NCBI Taxonomy" id="5477"/>
    <lineage>
        <taxon>Eukaryota</taxon>
        <taxon>Fungi</taxon>
        <taxon>Dikarya</taxon>
        <taxon>Ascomycota</taxon>
        <taxon>Saccharomycotina</taxon>
        <taxon>Pichiomycetes</taxon>
        <taxon>Pichiales</taxon>
        <taxon>Pichiaceae</taxon>
        <taxon>Ogataea</taxon>
        <taxon>Ogataea/Candida clade</taxon>
    </lineage>
</organism>
<protein>
    <submittedName>
        <fullName evidence="1">Unnamed protein product</fullName>
    </submittedName>
</protein>
<dbReference type="Proteomes" id="UP001165101">
    <property type="component" value="Unassembled WGS sequence"/>
</dbReference>
<reference evidence="1" key="1">
    <citation type="submission" date="2023-04" db="EMBL/GenBank/DDBJ databases">
        <title>Candida boidinii NBRC 1967.</title>
        <authorList>
            <person name="Ichikawa N."/>
            <person name="Sato H."/>
            <person name="Tonouchi N."/>
        </authorList>
    </citation>
    <scope>NUCLEOTIDE SEQUENCE</scope>
    <source>
        <strain evidence="1">NBRC 1967</strain>
    </source>
</reference>
<sequence>MIDDDKNIQLILPEGSTRKEFDKMVSSLVSFRNKSLMNAATCNDPVDRKRYEVLLVEKKMRKQLKQARLERQLREKGRLNEVTLVPNEKLIYDTVDDAFNPIKSNQKGKHKERQKDFKNKDRNNMLNENNNRAYYRTMNQHFHFDNLNNTLETNNNNNTEPIFTGNLQDLQQQNTDLNIIQQNQNQNQNQFKQKNDQRNKKITPKPYPNFIQPIKTGSLSDKEKEQKVTGSLIASSNTSSAIESPKTKILVPVNQGSLPPLPSLVKFQNTETDKNLMDESSGLQSTYQRPEEKVEGTETTNNNNTAYGNEEDDDDDTYAPDVEYERSLINSQESSTNSTSISINSTPVSIPVMPPNFQFQYTQHQNLMNNNSNSQDGYNNGYNNASYDNCSCGSGSSNSQGSNKRHSNKHYQKQTFDKLDY</sequence>
<evidence type="ECO:0000313" key="2">
    <source>
        <dbReference type="Proteomes" id="UP001165101"/>
    </source>
</evidence>
<name>A0ACB5TJR3_CANBO</name>
<gene>
    <name evidence="1" type="ORF">Cboi01_000108700</name>
</gene>
<keyword evidence="2" id="KW-1185">Reference proteome</keyword>
<evidence type="ECO:0000313" key="1">
    <source>
        <dbReference type="EMBL" id="GME88791.1"/>
    </source>
</evidence>